<reference evidence="4" key="1">
    <citation type="journal article" date="2020" name="mSystems">
        <title>Genome- and Community-Level Interaction Insights into Carbon Utilization and Element Cycling Functions of Hydrothermarchaeota in Hydrothermal Sediment.</title>
        <authorList>
            <person name="Zhou Z."/>
            <person name="Liu Y."/>
            <person name="Xu W."/>
            <person name="Pan J."/>
            <person name="Luo Z.H."/>
            <person name="Li M."/>
        </authorList>
    </citation>
    <scope>NUCLEOTIDE SEQUENCE [LARGE SCALE GENOMIC DNA]</scope>
    <source>
        <strain evidence="4">SpSt-1235</strain>
    </source>
</reference>
<dbReference type="Proteomes" id="UP000885753">
    <property type="component" value="Unassembled WGS sequence"/>
</dbReference>
<feature type="domain" description="SHSP" evidence="3">
    <location>
        <begin position="41"/>
        <end position="155"/>
    </location>
</feature>
<organism evidence="4">
    <name type="scientific">Salinimicrobium catena</name>
    <dbReference type="NCBI Taxonomy" id="390640"/>
    <lineage>
        <taxon>Bacteria</taxon>
        <taxon>Pseudomonadati</taxon>
        <taxon>Bacteroidota</taxon>
        <taxon>Flavobacteriia</taxon>
        <taxon>Flavobacteriales</taxon>
        <taxon>Flavobacteriaceae</taxon>
        <taxon>Salinimicrobium</taxon>
    </lineage>
</organism>
<dbReference type="InterPro" id="IPR002068">
    <property type="entry name" value="A-crystallin/Hsp20_dom"/>
</dbReference>
<comment type="similarity">
    <text evidence="1 2">Belongs to the small heat shock protein (HSP20) family.</text>
</comment>
<gene>
    <name evidence="4" type="ORF">ENO10_00290</name>
</gene>
<comment type="caution">
    <text evidence="4">The sequence shown here is derived from an EMBL/GenBank/DDBJ whole genome shotgun (WGS) entry which is preliminary data.</text>
</comment>
<dbReference type="Pfam" id="PF00011">
    <property type="entry name" value="HSP20"/>
    <property type="match status" value="1"/>
</dbReference>
<dbReference type="SUPFAM" id="SSF49764">
    <property type="entry name" value="HSP20-like chaperones"/>
    <property type="match status" value="1"/>
</dbReference>
<dbReference type="CDD" id="cd06464">
    <property type="entry name" value="ACD_sHsps-like"/>
    <property type="match status" value="1"/>
</dbReference>
<dbReference type="AlphaFoldDB" id="A0A7C2M852"/>
<evidence type="ECO:0000313" key="4">
    <source>
        <dbReference type="EMBL" id="HER39640.1"/>
    </source>
</evidence>
<protein>
    <submittedName>
        <fullName evidence="4">Hsp20/alpha crystallin family protein</fullName>
    </submittedName>
</protein>
<dbReference type="PANTHER" id="PTHR11527">
    <property type="entry name" value="HEAT-SHOCK PROTEIN 20 FAMILY MEMBER"/>
    <property type="match status" value="1"/>
</dbReference>
<accession>A0A7C2M852</accession>
<dbReference type="PROSITE" id="PS01031">
    <property type="entry name" value="SHSP"/>
    <property type="match status" value="1"/>
</dbReference>
<dbReference type="EMBL" id="DSEE01000020">
    <property type="protein sequence ID" value="HER39640.1"/>
    <property type="molecule type" value="Genomic_DNA"/>
</dbReference>
<sequence length="155" mass="18316">MSLVKSNKRRTPMWRNPFMNDPFFSELMDNRRWNRLFNGDEEEFDFSPAMNVKEKGKDIQVEMAAPGLQKDDFKITLDEGILTVSAEKEQREEEEKEGFLRKEFSYNSFSRSIRLPENVDENKEIQATYKDGVLRMMLHKKEGAETKKPKSIRVN</sequence>
<dbReference type="Gene3D" id="2.60.40.790">
    <property type="match status" value="1"/>
</dbReference>
<name>A0A7C2M852_9FLAO</name>
<evidence type="ECO:0000256" key="1">
    <source>
        <dbReference type="PROSITE-ProRule" id="PRU00285"/>
    </source>
</evidence>
<evidence type="ECO:0000256" key="2">
    <source>
        <dbReference type="RuleBase" id="RU003616"/>
    </source>
</evidence>
<dbReference type="InterPro" id="IPR031107">
    <property type="entry name" value="Small_HSP"/>
</dbReference>
<proteinExistence type="inferred from homology"/>
<evidence type="ECO:0000259" key="3">
    <source>
        <dbReference type="PROSITE" id="PS01031"/>
    </source>
</evidence>
<dbReference type="InterPro" id="IPR008978">
    <property type="entry name" value="HSP20-like_chaperone"/>
</dbReference>